<sequence>MATKSLAAEVAAHSAQPTTIALGACCICFDAIVPEQDIRCNAPIRGTAVHKVQLSCQHCFHKECIRSCILFGNKDSCPVCNETVNLSAVFPRPCLICHRGWVMLLGVYRQLFSMI</sequence>
<evidence type="ECO:0000256" key="4">
    <source>
        <dbReference type="ARBA" id="ARBA00022989"/>
    </source>
</evidence>
<dbReference type="GO" id="GO:0000139">
    <property type="term" value="C:Golgi membrane"/>
    <property type="evidence" value="ECO:0007669"/>
    <property type="project" value="TreeGrafter"/>
</dbReference>
<feature type="domain" description="RING-type" evidence="7">
    <location>
        <begin position="25"/>
        <end position="81"/>
    </location>
</feature>
<evidence type="ECO:0000313" key="9">
    <source>
        <dbReference type="Proteomes" id="UP001314263"/>
    </source>
</evidence>
<keyword evidence="2" id="KW-0812">Transmembrane</keyword>
<dbReference type="PANTHER" id="PTHR13407:SF0">
    <property type="entry name" value="FI05221P"/>
    <property type="match status" value="1"/>
</dbReference>
<evidence type="ECO:0000256" key="6">
    <source>
        <dbReference type="PROSITE-ProRule" id="PRU00175"/>
    </source>
</evidence>
<dbReference type="AlphaFoldDB" id="A0AAV1I3L5"/>
<dbReference type="PANTHER" id="PTHR13407">
    <property type="entry name" value="RNF121 PROTEIN"/>
    <property type="match status" value="1"/>
</dbReference>
<accession>A0AAV1I3L5</accession>
<keyword evidence="6" id="KW-0863">Zinc-finger</keyword>
<dbReference type="GO" id="GO:0008270">
    <property type="term" value="F:zinc ion binding"/>
    <property type="evidence" value="ECO:0007669"/>
    <property type="project" value="UniProtKB-KW"/>
</dbReference>
<evidence type="ECO:0000313" key="8">
    <source>
        <dbReference type="EMBL" id="CAK0778847.1"/>
    </source>
</evidence>
<keyword evidence="3" id="KW-0479">Metal-binding</keyword>
<protein>
    <recommendedName>
        <fullName evidence="7">RING-type domain-containing protein</fullName>
    </recommendedName>
</protein>
<keyword evidence="4" id="KW-1133">Transmembrane helix</keyword>
<evidence type="ECO:0000256" key="5">
    <source>
        <dbReference type="ARBA" id="ARBA00023136"/>
    </source>
</evidence>
<reference evidence="8 9" key="1">
    <citation type="submission" date="2023-10" db="EMBL/GenBank/DDBJ databases">
        <authorList>
            <person name="Maclean D."/>
            <person name="Macfadyen A."/>
        </authorList>
    </citation>
    <scope>NUCLEOTIDE SEQUENCE [LARGE SCALE GENOMIC DNA]</scope>
</reference>
<dbReference type="PROSITE" id="PS50089">
    <property type="entry name" value="ZF_RING_2"/>
    <property type="match status" value="1"/>
</dbReference>
<dbReference type="GO" id="GO:0036503">
    <property type="term" value="P:ERAD pathway"/>
    <property type="evidence" value="ECO:0007669"/>
    <property type="project" value="TreeGrafter"/>
</dbReference>
<evidence type="ECO:0000256" key="2">
    <source>
        <dbReference type="ARBA" id="ARBA00022692"/>
    </source>
</evidence>
<gene>
    <name evidence="8" type="ORF">CVIRNUC_004656</name>
</gene>
<name>A0AAV1I3L5_9CHLO</name>
<comment type="caution">
    <text evidence="8">The sequence shown here is derived from an EMBL/GenBank/DDBJ whole genome shotgun (WGS) entry which is preliminary data.</text>
</comment>
<comment type="subcellular location">
    <subcellularLocation>
        <location evidence="1">Membrane</location>
        <topology evidence="1">Multi-pass membrane protein</topology>
    </subcellularLocation>
</comment>
<keyword evidence="5" id="KW-0472">Membrane</keyword>
<dbReference type="Proteomes" id="UP001314263">
    <property type="component" value="Unassembled WGS sequence"/>
</dbReference>
<dbReference type="InterPro" id="IPR040176">
    <property type="entry name" value="RNF121/RNF175"/>
</dbReference>
<keyword evidence="6" id="KW-0862">Zinc</keyword>
<dbReference type="GO" id="GO:0005789">
    <property type="term" value="C:endoplasmic reticulum membrane"/>
    <property type="evidence" value="ECO:0007669"/>
    <property type="project" value="TreeGrafter"/>
</dbReference>
<evidence type="ECO:0000256" key="3">
    <source>
        <dbReference type="ARBA" id="ARBA00022723"/>
    </source>
</evidence>
<dbReference type="EMBL" id="CAUYUE010000005">
    <property type="protein sequence ID" value="CAK0778847.1"/>
    <property type="molecule type" value="Genomic_DNA"/>
</dbReference>
<dbReference type="Gene3D" id="3.30.40.10">
    <property type="entry name" value="Zinc/RING finger domain, C3HC4 (zinc finger)"/>
    <property type="match status" value="1"/>
</dbReference>
<dbReference type="PROSITE" id="PS51257">
    <property type="entry name" value="PROKAR_LIPOPROTEIN"/>
    <property type="match status" value="1"/>
</dbReference>
<evidence type="ECO:0000259" key="7">
    <source>
        <dbReference type="PROSITE" id="PS50089"/>
    </source>
</evidence>
<dbReference type="InterPro" id="IPR001841">
    <property type="entry name" value="Znf_RING"/>
</dbReference>
<dbReference type="GO" id="GO:0061630">
    <property type="term" value="F:ubiquitin protein ligase activity"/>
    <property type="evidence" value="ECO:0007669"/>
    <property type="project" value="TreeGrafter"/>
</dbReference>
<evidence type="ECO:0000256" key="1">
    <source>
        <dbReference type="ARBA" id="ARBA00004141"/>
    </source>
</evidence>
<dbReference type="InterPro" id="IPR013083">
    <property type="entry name" value="Znf_RING/FYVE/PHD"/>
</dbReference>
<dbReference type="SUPFAM" id="SSF57850">
    <property type="entry name" value="RING/U-box"/>
    <property type="match status" value="1"/>
</dbReference>
<organism evidence="8 9">
    <name type="scientific">Coccomyxa viridis</name>
    <dbReference type="NCBI Taxonomy" id="1274662"/>
    <lineage>
        <taxon>Eukaryota</taxon>
        <taxon>Viridiplantae</taxon>
        <taxon>Chlorophyta</taxon>
        <taxon>core chlorophytes</taxon>
        <taxon>Trebouxiophyceae</taxon>
        <taxon>Trebouxiophyceae incertae sedis</taxon>
        <taxon>Coccomyxaceae</taxon>
        <taxon>Coccomyxa</taxon>
    </lineage>
</organism>
<keyword evidence="9" id="KW-1185">Reference proteome</keyword>
<proteinExistence type="predicted"/>